<evidence type="ECO:0000256" key="2">
    <source>
        <dbReference type="ARBA" id="ARBA00022692"/>
    </source>
</evidence>
<comment type="caution">
    <text evidence="5">Lacks conserved residue(s) required for the propagation of feature annotation.</text>
</comment>
<reference evidence="7 8" key="1">
    <citation type="submission" date="2024-02" db="EMBL/GenBank/DDBJ databases">
        <title>Rubritalea halochordaticola NBRC 107102.</title>
        <authorList>
            <person name="Ichikawa N."/>
            <person name="Katano-Makiyama Y."/>
            <person name="Hidaka K."/>
        </authorList>
    </citation>
    <scope>NUCLEOTIDE SEQUENCE [LARGE SCALE GENOMIC DNA]</scope>
    <source>
        <strain evidence="7 8">NBRC 107102</strain>
    </source>
</reference>
<dbReference type="EMBL" id="BAABRL010000005">
    <property type="protein sequence ID" value="GAA5495732.1"/>
    <property type="molecule type" value="Genomic_DNA"/>
</dbReference>
<evidence type="ECO:0000256" key="3">
    <source>
        <dbReference type="ARBA" id="ARBA00022989"/>
    </source>
</evidence>
<sequence>MFLLKKAFNLRDKANDGLEKPFLEHLEDLRVMITQVVITLLISTIACYVFKDTLMDVLRHPIEVVWEKSQQDKLPETITPDVWEQAKVVAQNASSLTDAQKELYLQQFDNEELRYYGECAAYYRAALAIPDAEKRPEFIKNLPDTDQKKKDTVLLLLEKGPNATVGAKNNVVYMRSLKPTETFMLSLKLAFFAGIIVSFPFLLYFTLQFILPGLKENEKKALWPAMIIGFGLFLTGVLFCYFWVLPEALDFFYTYSSSMGVENEWRIGDYITFATQFTLIFGLAFELPVVVMTLVKIGLLDYNSMSNTRSYAIVSIVVIAAIITPTGDALTLSMLSVPMILLYEICIWLAFFQRKKEIAEEEEEASHYSREHEATPRIAPAAGVVAAGSEDEMEDEEHLPYRTYEDDYDPAYFDQDPSEQDEDEGEEIDDGVIEGLEDGNNEEDGSRAFGHQSDASDLYDPYEIDYNPGASADDDVSEKQNSTDDAPSEEQDSSDKDDSDDDSQGDLFNPNNPR</sequence>
<protein>
    <recommendedName>
        <fullName evidence="5">Sec-independent protein translocase protein TatC</fullName>
    </recommendedName>
</protein>
<feature type="compositionally biased region" description="Acidic residues" evidence="6">
    <location>
        <begin position="416"/>
        <end position="443"/>
    </location>
</feature>
<comment type="function">
    <text evidence="5">Part of the twin-arginine translocation (Tat) system that transports large folded proteins containing a characteristic twin-arginine motif in their signal peptide across membranes.</text>
</comment>
<dbReference type="Pfam" id="PF00902">
    <property type="entry name" value="TatC"/>
    <property type="match status" value="1"/>
</dbReference>
<comment type="caution">
    <text evidence="7">The sequence shown here is derived from an EMBL/GenBank/DDBJ whole genome shotgun (WGS) entry which is preliminary data.</text>
</comment>
<comment type="subcellular location">
    <subcellularLocation>
        <location evidence="5">Cell membrane</location>
        <topology evidence="5">Multi-pass membrane protein</topology>
    </subcellularLocation>
    <subcellularLocation>
        <location evidence="1">Membrane</location>
        <topology evidence="1">Multi-pass membrane protein</topology>
    </subcellularLocation>
</comment>
<organism evidence="7 8">
    <name type="scientific">Rubritalea halochordaticola</name>
    <dbReference type="NCBI Taxonomy" id="714537"/>
    <lineage>
        <taxon>Bacteria</taxon>
        <taxon>Pseudomonadati</taxon>
        <taxon>Verrucomicrobiota</taxon>
        <taxon>Verrucomicrobiia</taxon>
        <taxon>Verrucomicrobiales</taxon>
        <taxon>Rubritaleaceae</taxon>
        <taxon>Rubritalea</taxon>
    </lineage>
</organism>
<feature type="compositionally biased region" description="Acidic residues" evidence="6">
    <location>
        <begin position="486"/>
        <end position="504"/>
    </location>
</feature>
<dbReference type="PANTHER" id="PTHR30371">
    <property type="entry name" value="SEC-INDEPENDENT PROTEIN TRANSLOCASE PROTEIN TATC"/>
    <property type="match status" value="1"/>
</dbReference>
<dbReference type="PANTHER" id="PTHR30371:SF0">
    <property type="entry name" value="SEC-INDEPENDENT PROTEIN TRANSLOCASE PROTEIN TATC, CHLOROPLASTIC-RELATED"/>
    <property type="match status" value="1"/>
</dbReference>
<comment type="similarity">
    <text evidence="5">Belongs to the TatC family.</text>
</comment>
<dbReference type="RefSeq" id="WP_346188479.1">
    <property type="nucleotide sequence ID" value="NZ_BAABRL010000005.1"/>
</dbReference>
<accession>A0ABP9UZD0</accession>
<keyword evidence="5" id="KW-1003">Cell membrane</keyword>
<feature type="transmembrane region" description="Helical" evidence="5">
    <location>
        <begin position="333"/>
        <end position="352"/>
    </location>
</feature>
<keyword evidence="5" id="KW-0811">Translocation</keyword>
<keyword evidence="2 5" id="KW-0812">Transmembrane</keyword>
<feature type="transmembrane region" description="Helical" evidence="5">
    <location>
        <begin position="222"/>
        <end position="244"/>
    </location>
</feature>
<evidence type="ECO:0000256" key="5">
    <source>
        <dbReference type="HAMAP-Rule" id="MF_00902"/>
    </source>
</evidence>
<name>A0ABP9UZD0_9BACT</name>
<dbReference type="HAMAP" id="MF_00902">
    <property type="entry name" value="TatC"/>
    <property type="match status" value="1"/>
</dbReference>
<keyword evidence="5" id="KW-0813">Transport</keyword>
<gene>
    <name evidence="5 7" type="primary">tatC</name>
    <name evidence="7" type="ORF">Rhal01_01911</name>
</gene>
<feature type="transmembrane region" description="Helical" evidence="5">
    <location>
        <begin position="189"/>
        <end position="210"/>
    </location>
</feature>
<keyword evidence="8" id="KW-1185">Reference proteome</keyword>
<keyword evidence="5" id="KW-0653">Protein transport</keyword>
<proteinExistence type="inferred from homology"/>
<keyword evidence="4 5" id="KW-0472">Membrane</keyword>
<evidence type="ECO:0000313" key="7">
    <source>
        <dbReference type="EMBL" id="GAA5495732.1"/>
    </source>
</evidence>
<evidence type="ECO:0000256" key="1">
    <source>
        <dbReference type="ARBA" id="ARBA00004141"/>
    </source>
</evidence>
<evidence type="ECO:0000256" key="6">
    <source>
        <dbReference type="SAM" id="MobiDB-lite"/>
    </source>
</evidence>
<feature type="transmembrane region" description="Helical" evidence="5">
    <location>
        <begin position="311"/>
        <end position="327"/>
    </location>
</feature>
<feature type="region of interest" description="Disordered" evidence="6">
    <location>
        <begin position="403"/>
        <end position="514"/>
    </location>
</feature>
<evidence type="ECO:0000313" key="8">
    <source>
        <dbReference type="Proteomes" id="UP001424741"/>
    </source>
</evidence>
<feature type="transmembrane region" description="Helical" evidence="5">
    <location>
        <begin position="279"/>
        <end position="299"/>
    </location>
</feature>
<dbReference type="Proteomes" id="UP001424741">
    <property type="component" value="Unassembled WGS sequence"/>
</dbReference>
<comment type="subunit">
    <text evidence="5">Forms a complex with TatA.</text>
</comment>
<evidence type="ECO:0000256" key="4">
    <source>
        <dbReference type="ARBA" id="ARBA00023136"/>
    </source>
</evidence>
<dbReference type="NCBIfam" id="TIGR00945">
    <property type="entry name" value="tatC"/>
    <property type="match status" value="1"/>
</dbReference>
<keyword evidence="3 5" id="KW-1133">Transmembrane helix</keyword>
<dbReference type="InterPro" id="IPR002033">
    <property type="entry name" value="TatC"/>
</dbReference>